<dbReference type="InterPro" id="IPR058240">
    <property type="entry name" value="rSAM_sf"/>
</dbReference>
<dbReference type="GO" id="GO:0051536">
    <property type="term" value="F:iron-sulfur cluster binding"/>
    <property type="evidence" value="ECO:0007669"/>
    <property type="project" value="UniProtKB-KW"/>
</dbReference>
<dbReference type="InterPro" id="IPR007197">
    <property type="entry name" value="rSAM"/>
</dbReference>
<dbReference type="Pfam" id="PF04055">
    <property type="entry name" value="Radical_SAM"/>
    <property type="match status" value="1"/>
</dbReference>
<dbReference type="SFLD" id="SFLDG01067">
    <property type="entry name" value="SPASM/twitch_domain_containing"/>
    <property type="match status" value="1"/>
</dbReference>
<dbReference type="InterPro" id="IPR026351">
    <property type="entry name" value="rSAM_ArsS-like"/>
</dbReference>
<evidence type="ECO:0000259" key="6">
    <source>
        <dbReference type="Pfam" id="PF04055"/>
    </source>
</evidence>
<protein>
    <submittedName>
        <fullName evidence="7">Fe-s oxidoreductase</fullName>
    </submittedName>
</protein>
<evidence type="ECO:0000256" key="4">
    <source>
        <dbReference type="ARBA" id="ARBA00023014"/>
    </source>
</evidence>
<gene>
    <name evidence="7" type="ORF">TSPGSL018_9914</name>
</gene>
<evidence type="ECO:0000256" key="2">
    <source>
        <dbReference type="ARBA" id="ARBA00022723"/>
    </source>
</evidence>
<feature type="compositionally biased region" description="Low complexity" evidence="5">
    <location>
        <begin position="431"/>
        <end position="447"/>
    </location>
</feature>
<dbReference type="EMBL" id="GBEZ01004641">
    <property type="protein sequence ID" value="JAC80592.1"/>
    <property type="molecule type" value="Transcribed_RNA"/>
</dbReference>
<evidence type="ECO:0000256" key="1">
    <source>
        <dbReference type="ARBA" id="ARBA00022691"/>
    </source>
</evidence>
<dbReference type="SUPFAM" id="SSF102114">
    <property type="entry name" value="Radical SAM enzymes"/>
    <property type="match status" value="1"/>
</dbReference>
<dbReference type="Gene3D" id="3.20.20.70">
    <property type="entry name" value="Aldolase class I"/>
    <property type="match status" value="1"/>
</dbReference>
<dbReference type="GO" id="GO:0003824">
    <property type="term" value="F:catalytic activity"/>
    <property type="evidence" value="ECO:0007669"/>
    <property type="project" value="InterPro"/>
</dbReference>
<dbReference type="CDD" id="cd01335">
    <property type="entry name" value="Radical_SAM"/>
    <property type="match status" value="1"/>
</dbReference>
<reference evidence="7" key="1">
    <citation type="submission" date="2014-05" db="EMBL/GenBank/DDBJ databases">
        <title>The transcriptome of the halophilic microalga Tetraselmis sp. GSL018 isolated from the Great Salt Lake, Utah.</title>
        <authorList>
            <person name="Jinkerson R.E."/>
            <person name="D'Adamo S."/>
            <person name="Posewitz M.C."/>
        </authorList>
    </citation>
    <scope>NUCLEOTIDE SEQUENCE</scope>
    <source>
        <strain evidence="7">GSL018</strain>
    </source>
</reference>
<dbReference type="SFLD" id="SFLDS00029">
    <property type="entry name" value="Radical_SAM"/>
    <property type="match status" value="1"/>
</dbReference>
<name>A0A061S601_9CHLO</name>
<dbReference type="PANTHER" id="PTHR43728:SF1">
    <property type="entry name" value="FE-S OXIDOREDUCTASE"/>
    <property type="match status" value="1"/>
</dbReference>
<evidence type="ECO:0000256" key="5">
    <source>
        <dbReference type="SAM" id="MobiDB-lite"/>
    </source>
</evidence>
<accession>A0A061S601</accession>
<evidence type="ECO:0000256" key="3">
    <source>
        <dbReference type="ARBA" id="ARBA00023004"/>
    </source>
</evidence>
<keyword evidence="2" id="KW-0479">Metal-binding</keyword>
<dbReference type="InterPro" id="IPR013785">
    <property type="entry name" value="Aldolase_TIM"/>
</dbReference>
<keyword evidence="4" id="KW-0411">Iron-sulfur</keyword>
<keyword evidence="3" id="KW-0408">Iron</keyword>
<sequence>MNLVHAFRSCTLRTAPVPGVHNRKRDRKASTCLVKALRREDEGGSLIEQSLAELDSNPEQQLLLARLEEEGQAALTREERRARQRSLDRLRMPSFQKLLAESGATPLVRSQAKVLQLNIGLFCNQACSHCHVESSPLRKEMMDRATAERCMELLAASPQIETVDITGGAPELNSQFRYIVERARALGKEVIDRCNLTVLLEPGQEDLVDFLVRNKVRVVASMPCYSEANVDQQRGRGVFERSIAALQKLNSAGYGVLGTGLVLDLVYNPGGEPLSAAVCQTRESATAPQRSFSRRSRRSSRARGDLPSCLIFQALPLAPNEGRMGEAGTGAIGQSVRRWPLSGPRRWAVCDAAAPRSPGKAVVRRIGCEARLCRLVDRLVGAGVGARCVSPPPLPLGLVTDRALELSPPRSRVQWPRRDPEPLSARRRRVPGPVAGRPRAGVQAGAP</sequence>
<feature type="domain" description="Radical SAM core" evidence="6">
    <location>
        <begin position="118"/>
        <end position="261"/>
    </location>
</feature>
<dbReference type="GO" id="GO:0046872">
    <property type="term" value="F:metal ion binding"/>
    <property type="evidence" value="ECO:0007669"/>
    <property type="project" value="UniProtKB-KW"/>
</dbReference>
<feature type="region of interest" description="Disordered" evidence="5">
    <location>
        <begin position="408"/>
        <end position="447"/>
    </location>
</feature>
<evidence type="ECO:0000313" key="7">
    <source>
        <dbReference type="EMBL" id="JAC80592.1"/>
    </source>
</evidence>
<dbReference type="AlphaFoldDB" id="A0A061S601"/>
<dbReference type="PANTHER" id="PTHR43728">
    <property type="entry name" value="SLR0304 PROTEIN"/>
    <property type="match status" value="1"/>
</dbReference>
<keyword evidence="1" id="KW-0949">S-adenosyl-L-methionine</keyword>
<proteinExistence type="predicted"/>
<organism evidence="7">
    <name type="scientific">Tetraselmis sp. GSL018</name>
    <dbReference type="NCBI Taxonomy" id="582737"/>
    <lineage>
        <taxon>Eukaryota</taxon>
        <taxon>Viridiplantae</taxon>
        <taxon>Chlorophyta</taxon>
        <taxon>core chlorophytes</taxon>
        <taxon>Chlorodendrophyceae</taxon>
        <taxon>Chlorodendrales</taxon>
        <taxon>Chlorodendraceae</taxon>
        <taxon>Tetraselmis</taxon>
    </lineage>
</organism>